<dbReference type="RefSeq" id="WP_204823628.1">
    <property type="nucleotide sequence ID" value="NZ_JBHUGF010000010.1"/>
</dbReference>
<evidence type="ECO:0000313" key="1">
    <source>
        <dbReference type="EMBL" id="MFD1989906.1"/>
    </source>
</evidence>
<comment type="caution">
    <text evidence="1">The sequence shown here is derived from an EMBL/GenBank/DDBJ whole genome shotgun (WGS) entry which is preliminary data.</text>
</comment>
<dbReference type="Proteomes" id="UP001597403">
    <property type="component" value="Unassembled WGS sequence"/>
</dbReference>
<name>A0ABW4UU06_9BACL</name>
<protein>
    <recommendedName>
        <fullName evidence="3">Lanthionine synthetase C-like protein</fullName>
    </recommendedName>
</protein>
<organism evidence="1 2">
    <name type="scientific">Paenibacillus nicotianae</name>
    <dbReference type="NCBI Taxonomy" id="1526551"/>
    <lineage>
        <taxon>Bacteria</taxon>
        <taxon>Bacillati</taxon>
        <taxon>Bacillota</taxon>
        <taxon>Bacilli</taxon>
        <taxon>Bacillales</taxon>
        <taxon>Paenibacillaceae</taxon>
        <taxon>Paenibacillus</taxon>
    </lineage>
</organism>
<keyword evidence="2" id="KW-1185">Reference proteome</keyword>
<gene>
    <name evidence="1" type="ORF">ACFSGI_08050</name>
</gene>
<sequence length="327" mass="36984">MSAQSLLEHGLAIIADCQKQTGNIWDAHYGAASIAASFLTKSSSITDEVGQAILHQAEQMVIQHSQGYNPVLLREYSPVTYVEASAMILQALDANIDQLHWVGHNVIYTAVSLLAIRELEAWGSLEQITQIQQLIQAFDRTIPGRSWIGYKASEVKKLEITATDAFPNIESPAQLSAFVLQELAETDYIYVAEAHHDLIGHSLTFSHALNLLYDLGQHSLFKRGLYPLFQLCKVLRASRNWNGCTADTHKLYSPVDHLPLQPAIPAPFSYTDITFWQQHLAENDWDYGHHFKFVWSYNDHIQRAPQWSQATHIPFHSLIQGIKEENR</sequence>
<dbReference type="EMBL" id="JBHUGF010000010">
    <property type="protein sequence ID" value="MFD1989906.1"/>
    <property type="molecule type" value="Genomic_DNA"/>
</dbReference>
<evidence type="ECO:0008006" key="3">
    <source>
        <dbReference type="Google" id="ProtNLM"/>
    </source>
</evidence>
<evidence type="ECO:0000313" key="2">
    <source>
        <dbReference type="Proteomes" id="UP001597403"/>
    </source>
</evidence>
<reference evidence="2" key="1">
    <citation type="journal article" date="2019" name="Int. J. Syst. Evol. Microbiol.">
        <title>The Global Catalogue of Microorganisms (GCM) 10K type strain sequencing project: providing services to taxonomists for standard genome sequencing and annotation.</title>
        <authorList>
            <consortium name="The Broad Institute Genomics Platform"/>
            <consortium name="The Broad Institute Genome Sequencing Center for Infectious Disease"/>
            <person name="Wu L."/>
            <person name="Ma J."/>
        </authorList>
    </citation>
    <scope>NUCLEOTIDE SEQUENCE [LARGE SCALE GENOMIC DNA]</scope>
    <source>
        <strain evidence="2">CGMCC 1.15067</strain>
    </source>
</reference>
<accession>A0ABW4UU06</accession>
<proteinExistence type="predicted"/>